<reference evidence="3 4" key="1">
    <citation type="submission" date="2012-07" db="EMBL/GenBank/DDBJ databases">
        <authorList>
            <person name="Durkin A.S."/>
            <person name="McCorrison J."/>
            <person name="Torralba M."/>
            <person name="Gillis M."/>
            <person name="Methe B."/>
            <person name="Sutton G."/>
            <person name="Nelson K.E."/>
        </authorList>
    </citation>
    <scope>NUCLEOTIDE SEQUENCE [LARGE SCALE GENOMIC DNA]</scope>
    <source>
        <strain evidence="3 4">OBRC8</strain>
    </source>
</reference>
<dbReference type="RefSeq" id="WP_009531817.1">
    <property type="nucleotide sequence ID" value="NZ_ALNK01000040.1"/>
</dbReference>
<dbReference type="PATRIC" id="fig|796941.3.peg.2197"/>
<dbReference type="Pfam" id="PF03313">
    <property type="entry name" value="SDH_alpha"/>
    <property type="match status" value="1"/>
</dbReference>
<accession>J5W633</accession>
<evidence type="ECO:0000259" key="2">
    <source>
        <dbReference type="Pfam" id="PF03313"/>
    </source>
</evidence>
<dbReference type="EMBL" id="ALNK01000040">
    <property type="protein sequence ID" value="EJU19562.1"/>
    <property type="molecule type" value="Genomic_DNA"/>
</dbReference>
<comment type="similarity">
    <text evidence="1">Belongs to the UPF0597 family.</text>
</comment>
<evidence type="ECO:0000313" key="3">
    <source>
        <dbReference type="EMBL" id="EJU19562.1"/>
    </source>
</evidence>
<keyword evidence="4" id="KW-1185">Reference proteome</keyword>
<dbReference type="InterPro" id="IPR005130">
    <property type="entry name" value="Ser_deHydtase-like_asu"/>
</dbReference>
<sequence>MQEISRQLLKLVYQDVKPAIGCTEPVAVAFAGSVCKKYVTGGIKKIVLTTSKNIYKNGKSVMVPHTNGKAGLKLAFCLGVLFGDESKKLTVLSDVNEQNLSETLNFMQNCDILEEIECESPSIYIKADVITENEAIQVIVASAHTNVVLIKVNEEIIFSKNICDTSSSDDELVSELDFDKIIQISDDIDLDELFLLKEGINMNIKAFNEALENTYALNIGKTLKDLQDKNILGNDIITTIRIATSSAADMRMGGGNLPIMTSGGSGNQGIGVILPLYLVAEKENVGEEKMLRAIFLANAVNKYVKLYSGKLSGMCGCAIGAGVGVCAGMTYMLGGNNEQIKGSCNNLLANLTGMICDGAKDNCSLKLASSASEAVISSYLALNGVIVNKNVGIIGCDIENTIKNVGILCNQGFKYSDDIMLNIIR</sequence>
<evidence type="ECO:0000313" key="4">
    <source>
        <dbReference type="Proteomes" id="UP000005244"/>
    </source>
</evidence>
<dbReference type="PANTHER" id="PTHR30501">
    <property type="entry name" value="UPF0597 PROTEIN YHAM"/>
    <property type="match status" value="1"/>
</dbReference>
<dbReference type="Proteomes" id="UP000005244">
    <property type="component" value="Unassembled WGS sequence"/>
</dbReference>
<gene>
    <name evidence="3" type="ORF">HMPREF1143_0112</name>
</gene>
<dbReference type="InterPro" id="IPR021144">
    <property type="entry name" value="UPF0597"/>
</dbReference>
<proteinExistence type="inferred from homology"/>
<protein>
    <recommendedName>
        <fullName evidence="1">UPF0597 protein HMPREF1143_0112</fullName>
    </recommendedName>
</protein>
<dbReference type="GO" id="GO:0019450">
    <property type="term" value="P:L-cysteine catabolic process to pyruvate"/>
    <property type="evidence" value="ECO:0007669"/>
    <property type="project" value="TreeGrafter"/>
</dbReference>
<dbReference type="PIRSF" id="PIRSF006054">
    <property type="entry name" value="UCP006054"/>
    <property type="match status" value="1"/>
</dbReference>
<feature type="domain" description="Serine dehydratase-like alpha subunit" evidence="2">
    <location>
        <begin position="122"/>
        <end position="421"/>
    </location>
</feature>
<evidence type="ECO:0000256" key="1">
    <source>
        <dbReference type="HAMAP-Rule" id="MF_01845"/>
    </source>
</evidence>
<dbReference type="HAMAP" id="MF_01845">
    <property type="entry name" value="UPF0597"/>
    <property type="match status" value="1"/>
</dbReference>
<comment type="caution">
    <text evidence="3">The sequence shown here is derived from an EMBL/GenBank/DDBJ whole genome shotgun (WGS) entry which is preliminary data.</text>
</comment>
<organism evidence="3 4">
    <name type="scientific">Peptoanaerobacter stomatis</name>
    <dbReference type="NCBI Taxonomy" id="796937"/>
    <lineage>
        <taxon>Bacteria</taxon>
        <taxon>Bacillati</taxon>
        <taxon>Bacillota</taxon>
        <taxon>Clostridia</taxon>
        <taxon>Peptostreptococcales</taxon>
        <taxon>Filifactoraceae</taxon>
        <taxon>Peptoanaerobacter</taxon>
    </lineage>
</organism>
<dbReference type="GO" id="GO:0080146">
    <property type="term" value="F:L-cysteine desulfhydrase activity"/>
    <property type="evidence" value="ECO:0007669"/>
    <property type="project" value="TreeGrafter"/>
</dbReference>
<name>J5W633_9FIRM</name>
<dbReference type="AlphaFoldDB" id="J5W633"/>
<dbReference type="PANTHER" id="PTHR30501:SF2">
    <property type="entry name" value="UPF0597 PROTEIN YHAM"/>
    <property type="match status" value="1"/>
</dbReference>